<evidence type="ECO:0000313" key="12">
    <source>
        <dbReference type="Proteomes" id="UP000256562"/>
    </source>
</evidence>
<keyword evidence="2" id="KW-1003">Cell membrane</keyword>
<reference evidence="8 13" key="2">
    <citation type="submission" date="2020-12" db="EMBL/GenBank/DDBJ databases">
        <title>Genomic analysis of Staphylococcus felis from a cat with skin infection.</title>
        <authorList>
            <person name="Aslantas O."/>
            <person name="Keskin O."/>
            <person name="Buyukaltay K."/>
            <person name="Gullu Yucetepe A."/>
        </authorList>
    </citation>
    <scope>NUCLEOTIDE SEQUENCE [LARGE SCALE GENOMIC DNA]</scope>
    <source>
        <strain evidence="8 13">HARRANVET</strain>
    </source>
</reference>
<dbReference type="Proteomes" id="UP000256337">
    <property type="component" value="Unassembled WGS sequence"/>
</dbReference>
<name>A0A3E0IMJ9_9STAP</name>
<feature type="transmembrane region" description="Helical" evidence="6">
    <location>
        <begin position="51"/>
        <end position="72"/>
    </location>
</feature>
<dbReference type="AlphaFoldDB" id="A0A3E0IMJ9"/>
<dbReference type="InterPro" id="IPR051791">
    <property type="entry name" value="Pra-immunoreactive"/>
</dbReference>
<keyword evidence="3 6" id="KW-0812">Transmembrane</keyword>
<evidence type="ECO:0000256" key="1">
    <source>
        <dbReference type="ARBA" id="ARBA00004651"/>
    </source>
</evidence>
<dbReference type="PANTHER" id="PTHR36115">
    <property type="entry name" value="PROLINE-RICH ANTIGEN HOMOLOG-RELATED"/>
    <property type="match status" value="1"/>
</dbReference>
<evidence type="ECO:0000256" key="3">
    <source>
        <dbReference type="ARBA" id="ARBA00022692"/>
    </source>
</evidence>
<organism evidence="9 12">
    <name type="scientific">Staphylococcus felis</name>
    <dbReference type="NCBI Taxonomy" id="46127"/>
    <lineage>
        <taxon>Bacteria</taxon>
        <taxon>Bacillati</taxon>
        <taxon>Bacillota</taxon>
        <taxon>Bacilli</taxon>
        <taxon>Bacillales</taxon>
        <taxon>Staphylococcaceae</taxon>
        <taxon>Staphylococcus</taxon>
    </lineage>
</organism>
<dbReference type="EMBL" id="QKYD01000124">
    <property type="protein sequence ID" value="REI20586.1"/>
    <property type="molecule type" value="Genomic_DNA"/>
</dbReference>
<evidence type="ECO:0000256" key="4">
    <source>
        <dbReference type="ARBA" id="ARBA00022989"/>
    </source>
</evidence>
<keyword evidence="13" id="KW-1185">Reference proteome</keyword>
<feature type="transmembrane region" description="Helical" evidence="6">
    <location>
        <begin position="141"/>
        <end position="160"/>
    </location>
</feature>
<gene>
    <name evidence="10" type="ORF">DOS76_08555</name>
    <name evidence="9" type="ORF">DOS83_10450</name>
    <name evidence="8" type="ORF">I9026_02610</name>
</gene>
<comment type="caution">
    <text evidence="9">The sequence shown here is derived from an EMBL/GenBank/DDBJ whole genome shotgun (WGS) entry which is preliminary data.</text>
</comment>
<comment type="subcellular location">
    <subcellularLocation>
        <location evidence="1">Cell membrane</location>
        <topology evidence="1">Multi-pass membrane protein</topology>
    </subcellularLocation>
</comment>
<dbReference type="PANTHER" id="PTHR36115:SF9">
    <property type="entry name" value="LMO1584 PROTEIN"/>
    <property type="match status" value="1"/>
</dbReference>
<evidence type="ECO:0000313" key="11">
    <source>
        <dbReference type="Proteomes" id="UP000256337"/>
    </source>
</evidence>
<evidence type="ECO:0000259" key="7">
    <source>
        <dbReference type="Pfam" id="PF06271"/>
    </source>
</evidence>
<evidence type="ECO:0000256" key="6">
    <source>
        <dbReference type="SAM" id="Phobius"/>
    </source>
</evidence>
<feature type="transmembrane region" description="Helical" evidence="6">
    <location>
        <begin position="117"/>
        <end position="135"/>
    </location>
</feature>
<proteinExistence type="predicted"/>
<dbReference type="Pfam" id="PF06271">
    <property type="entry name" value="RDD"/>
    <property type="match status" value="1"/>
</dbReference>
<evidence type="ECO:0000256" key="5">
    <source>
        <dbReference type="ARBA" id="ARBA00023136"/>
    </source>
</evidence>
<evidence type="ECO:0000313" key="10">
    <source>
        <dbReference type="EMBL" id="REI20586.1"/>
    </source>
</evidence>
<evidence type="ECO:0000313" key="13">
    <source>
        <dbReference type="Proteomes" id="UP000597038"/>
    </source>
</evidence>
<evidence type="ECO:0000313" key="9">
    <source>
        <dbReference type="EMBL" id="REH92363.1"/>
    </source>
</evidence>
<dbReference type="EMBL" id="JAEDAQ010000002">
    <property type="protein sequence ID" value="MBH9580257.1"/>
    <property type="molecule type" value="Genomic_DNA"/>
</dbReference>
<feature type="transmembrane region" description="Helical" evidence="6">
    <location>
        <begin position="84"/>
        <end position="105"/>
    </location>
</feature>
<protein>
    <submittedName>
        <fullName evidence="9">RDD family protein</fullName>
    </submittedName>
</protein>
<dbReference type="OrthoDB" id="9793824at2"/>
<sequence length="207" mass="24607">MIHETKNLNYNPTQYHENNRTPKVDYVANQMVQTNQHELNAFFYAGFGRRFFSYIIDLLVLWGFSQMILNPIYALTGINEWKLWINYFSVDHILDALIYFSYFVFMTKYFQQTIGKMILGISVYNVSITPLNWSDVLFREWIGRIISNILLGLPYLFVIFTPKHIGVHDYFADTVVVKNKYLKYIKENEALLRDKSSDNPYNNEVMY</sequence>
<keyword evidence="5 6" id="KW-0472">Membrane</keyword>
<dbReference type="Proteomes" id="UP000256562">
    <property type="component" value="Unassembled WGS sequence"/>
</dbReference>
<dbReference type="Proteomes" id="UP000597038">
    <property type="component" value="Unassembled WGS sequence"/>
</dbReference>
<evidence type="ECO:0000256" key="2">
    <source>
        <dbReference type="ARBA" id="ARBA00022475"/>
    </source>
</evidence>
<dbReference type="InterPro" id="IPR010432">
    <property type="entry name" value="RDD"/>
</dbReference>
<accession>A0A3E0IMJ9</accession>
<feature type="domain" description="RDD" evidence="7">
    <location>
        <begin position="44"/>
        <end position="172"/>
    </location>
</feature>
<dbReference type="GO" id="GO:0005886">
    <property type="term" value="C:plasma membrane"/>
    <property type="evidence" value="ECO:0007669"/>
    <property type="project" value="UniProtKB-SubCell"/>
</dbReference>
<evidence type="ECO:0000313" key="8">
    <source>
        <dbReference type="EMBL" id="MBH9580257.1"/>
    </source>
</evidence>
<dbReference type="EMBL" id="QKXQ01000487">
    <property type="protein sequence ID" value="REH92363.1"/>
    <property type="molecule type" value="Genomic_DNA"/>
</dbReference>
<keyword evidence="4 6" id="KW-1133">Transmembrane helix</keyword>
<reference evidence="11 12" key="1">
    <citation type="journal article" date="2018" name="Vet. Microbiol.">
        <title>Characterisation of Staphylococcus felis isolated from cats using whole genome sequencing.</title>
        <authorList>
            <person name="Worthing K."/>
            <person name="Pang S."/>
            <person name="Trott D.J."/>
            <person name="Abraham S."/>
            <person name="Coombs G.W."/>
            <person name="Jordan D."/>
            <person name="McIntyre L."/>
            <person name="Davies M.R."/>
            <person name="Norris J."/>
        </authorList>
    </citation>
    <scope>NUCLEOTIDE SEQUENCE [LARGE SCALE GENOMIC DNA]</scope>
    <source>
        <strain evidence="10 11">F25</strain>
        <strain evidence="9 12">F9</strain>
    </source>
</reference>